<accession>A0A653CRP4</accession>
<comment type="subcellular location">
    <subcellularLocation>
        <location evidence="1">Endoplasmic reticulum membrane</location>
        <topology evidence="1">Single-pass type IV membrane protein</topology>
    </subcellularLocation>
</comment>
<keyword evidence="3 10" id="KW-0812">Transmembrane</keyword>
<sequence>MDTSQIILSALRKDITENNLQLKAIIQDINSCAGPLPALSALNSAGRSKVSSIRKSIDRLSDIAKDTRDTELMKELALQREQLASTMDTFKKANLKAMLFIENAQKEELVKSPAKPTTLRQRQVHNRDKETLAKTSSNVTDQLLNISRQLAETTQRSAATLDTLASSSDSVMGAEEELKVTSGAIGQSGKLLAKYGRREFTDKVLVFFAFIFFLACVLYIMQKRLF</sequence>
<dbReference type="CDD" id="cd15865">
    <property type="entry name" value="SNARE_SEC20"/>
    <property type="match status" value="1"/>
</dbReference>
<evidence type="ECO:0000256" key="7">
    <source>
        <dbReference type="ARBA" id="ARBA00023054"/>
    </source>
</evidence>
<dbReference type="EMBL" id="CAACVG010008653">
    <property type="protein sequence ID" value="VEN50574.1"/>
    <property type="molecule type" value="Genomic_DNA"/>
</dbReference>
<dbReference type="InterPro" id="IPR005606">
    <property type="entry name" value="Sec20"/>
</dbReference>
<dbReference type="GO" id="GO:0031201">
    <property type="term" value="C:SNARE complex"/>
    <property type="evidence" value="ECO:0007669"/>
    <property type="project" value="TreeGrafter"/>
</dbReference>
<gene>
    <name evidence="12" type="ORF">CALMAC_LOCUS11298</name>
</gene>
<evidence type="ECO:0000313" key="12">
    <source>
        <dbReference type="EMBL" id="VEN50574.1"/>
    </source>
</evidence>
<dbReference type="GO" id="GO:0005789">
    <property type="term" value="C:endoplasmic reticulum membrane"/>
    <property type="evidence" value="ECO:0007669"/>
    <property type="project" value="UniProtKB-SubCell"/>
</dbReference>
<protein>
    <recommendedName>
        <fullName evidence="11">Sec20 C-terminal domain-containing protein</fullName>
    </recommendedName>
</protein>
<dbReference type="PANTHER" id="PTHR12825:SF0">
    <property type="entry name" value="VESICLE TRANSPORT PROTEIN SEC20"/>
    <property type="match status" value="1"/>
</dbReference>
<keyword evidence="2" id="KW-0813">Transport</keyword>
<proteinExistence type="inferred from homology"/>
<evidence type="ECO:0000259" key="11">
    <source>
        <dbReference type="Pfam" id="PF03908"/>
    </source>
</evidence>
<evidence type="ECO:0000256" key="10">
    <source>
        <dbReference type="SAM" id="Phobius"/>
    </source>
</evidence>
<keyword evidence="6 10" id="KW-1133">Transmembrane helix</keyword>
<keyword evidence="4" id="KW-0256">Endoplasmic reticulum</keyword>
<feature type="domain" description="Sec20 C-terminal" evidence="11">
    <location>
        <begin position="135"/>
        <end position="225"/>
    </location>
</feature>
<keyword evidence="5" id="KW-0931">ER-Golgi transport</keyword>
<keyword evidence="8 10" id="KW-0472">Membrane</keyword>
<organism evidence="12 13">
    <name type="scientific">Callosobruchus maculatus</name>
    <name type="common">Southern cowpea weevil</name>
    <name type="synonym">Pulse bruchid</name>
    <dbReference type="NCBI Taxonomy" id="64391"/>
    <lineage>
        <taxon>Eukaryota</taxon>
        <taxon>Metazoa</taxon>
        <taxon>Ecdysozoa</taxon>
        <taxon>Arthropoda</taxon>
        <taxon>Hexapoda</taxon>
        <taxon>Insecta</taxon>
        <taxon>Pterygota</taxon>
        <taxon>Neoptera</taxon>
        <taxon>Endopterygota</taxon>
        <taxon>Coleoptera</taxon>
        <taxon>Polyphaga</taxon>
        <taxon>Cucujiformia</taxon>
        <taxon>Chrysomeloidea</taxon>
        <taxon>Chrysomelidae</taxon>
        <taxon>Bruchinae</taxon>
        <taxon>Bruchini</taxon>
        <taxon>Callosobruchus</taxon>
    </lineage>
</organism>
<dbReference type="Proteomes" id="UP000410492">
    <property type="component" value="Unassembled WGS sequence"/>
</dbReference>
<dbReference type="GO" id="GO:0005484">
    <property type="term" value="F:SNAP receptor activity"/>
    <property type="evidence" value="ECO:0007669"/>
    <property type="project" value="InterPro"/>
</dbReference>
<keyword evidence="13" id="KW-1185">Reference proteome</keyword>
<reference evidence="12 13" key="1">
    <citation type="submission" date="2019-01" db="EMBL/GenBank/DDBJ databases">
        <authorList>
            <person name="Sayadi A."/>
        </authorList>
    </citation>
    <scope>NUCLEOTIDE SEQUENCE [LARGE SCALE GENOMIC DNA]</scope>
</reference>
<evidence type="ECO:0000256" key="4">
    <source>
        <dbReference type="ARBA" id="ARBA00022824"/>
    </source>
</evidence>
<name>A0A653CRP4_CALMS</name>
<evidence type="ECO:0000256" key="6">
    <source>
        <dbReference type="ARBA" id="ARBA00022989"/>
    </source>
</evidence>
<feature type="transmembrane region" description="Helical" evidence="10">
    <location>
        <begin position="204"/>
        <end position="221"/>
    </location>
</feature>
<dbReference type="OrthoDB" id="46868at2759"/>
<comment type="similarity">
    <text evidence="9">Belongs to the SEC20 family.</text>
</comment>
<evidence type="ECO:0000256" key="8">
    <source>
        <dbReference type="ARBA" id="ARBA00023136"/>
    </source>
</evidence>
<keyword evidence="7" id="KW-0175">Coiled coil</keyword>
<dbReference type="GO" id="GO:0006890">
    <property type="term" value="P:retrograde vesicle-mediated transport, Golgi to endoplasmic reticulum"/>
    <property type="evidence" value="ECO:0007669"/>
    <property type="project" value="InterPro"/>
</dbReference>
<dbReference type="PANTHER" id="PTHR12825">
    <property type="entry name" value="BNIP1-RELATED"/>
    <property type="match status" value="1"/>
</dbReference>
<dbReference type="Pfam" id="PF03908">
    <property type="entry name" value="Sec20"/>
    <property type="match status" value="1"/>
</dbReference>
<evidence type="ECO:0000256" key="3">
    <source>
        <dbReference type="ARBA" id="ARBA00022692"/>
    </source>
</evidence>
<evidence type="ECO:0000256" key="2">
    <source>
        <dbReference type="ARBA" id="ARBA00022448"/>
    </source>
</evidence>
<evidence type="ECO:0000256" key="5">
    <source>
        <dbReference type="ARBA" id="ARBA00022892"/>
    </source>
</evidence>
<evidence type="ECO:0000313" key="13">
    <source>
        <dbReference type="Proteomes" id="UP000410492"/>
    </source>
</evidence>
<dbReference type="AlphaFoldDB" id="A0A653CRP4"/>
<evidence type="ECO:0000256" key="9">
    <source>
        <dbReference type="ARBA" id="ARBA00037934"/>
    </source>
</evidence>
<dbReference type="InterPro" id="IPR056173">
    <property type="entry name" value="Sec20_C"/>
</dbReference>
<evidence type="ECO:0000256" key="1">
    <source>
        <dbReference type="ARBA" id="ARBA00004163"/>
    </source>
</evidence>